<sequence>MKKLIYCVLVPCAMFSCTNDIEESLLVGTDSVYEKKSMDGTVGNPNVIYTEDGELIYLTDTTTYHVCLGEEVGEESCNELGDGELVAPMSSTQNLTVYGYDWEERGEYKKTIFTNAAEYGLQPHVIYLACFTNINKNLPLGANQTILPRNYQNLVNVPMGWIPNSSPSTMGFSVSVNQTGGYATATTQMRYVNCDISGAKVDRHYPYIITSLIWYYTLVTIDEGWN</sequence>
<reference evidence="1" key="1">
    <citation type="submission" date="2019-11" db="EMBL/GenBank/DDBJ databases">
        <authorList>
            <person name="Feng L."/>
        </authorList>
    </citation>
    <scope>NUCLEOTIDE SEQUENCE</scope>
    <source>
        <strain evidence="1">PclaraLFYP37</strain>
    </source>
</reference>
<accession>A0A6N3ED33</accession>
<dbReference type="EMBL" id="CACRUT010000015">
    <property type="protein sequence ID" value="VYU38960.1"/>
    <property type="molecule type" value="Genomic_DNA"/>
</dbReference>
<dbReference type="AlphaFoldDB" id="A0A6N3ED33"/>
<dbReference type="RefSeq" id="WP_412442116.1">
    <property type="nucleotide sequence ID" value="NZ_CACRUT010000015.1"/>
</dbReference>
<organism evidence="1">
    <name type="scientific">Paraprevotella clara</name>
    <dbReference type="NCBI Taxonomy" id="454154"/>
    <lineage>
        <taxon>Bacteria</taxon>
        <taxon>Pseudomonadati</taxon>
        <taxon>Bacteroidota</taxon>
        <taxon>Bacteroidia</taxon>
        <taxon>Bacteroidales</taxon>
        <taxon>Prevotellaceae</taxon>
        <taxon>Paraprevotella</taxon>
    </lineage>
</organism>
<protein>
    <submittedName>
        <fullName evidence="1">Uncharacterized protein</fullName>
    </submittedName>
</protein>
<proteinExistence type="predicted"/>
<name>A0A6N3ED33_9BACT</name>
<gene>
    <name evidence="1" type="ORF">PCLFYP37_02720</name>
</gene>
<dbReference type="PROSITE" id="PS51257">
    <property type="entry name" value="PROKAR_LIPOPROTEIN"/>
    <property type="match status" value="1"/>
</dbReference>
<evidence type="ECO:0000313" key="1">
    <source>
        <dbReference type="EMBL" id="VYU38960.1"/>
    </source>
</evidence>